<feature type="transmembrane region" description="Helical" evidence="1">
    <location>
        <begin position="394"/>
        <end position="416"/>
    </location>
</feature>
<dbReference type="AlphaFoldDB" id="A0A9P0QM13"/>
<dbReference type="Proteomes" id="UP000837801">
    <property type="component" value="Unassembled WGS sequence"/>
</dbReference>
<gene>
    <name evidence="2" type="ORF">CLIB1423_02S07448</name>
</gene>
<dbReference type="InterPro" id="IPR037185">
    <property type="entry name" value="EmrE-like"/>
</dbReference>
<comment type="caution">
    <text evidence="2">The sequence shown here is derived from an EMBL/GenBank/DDBJ whole genome shotgun (WGS) entry which is preliminary data.</text>
</comment>
<dbReference type="OrthoDB" id="10062838at2759"/>
<evidence type="ECO:0000256" key="1">
    <source>
        <dbReference type="SAM" id="Phobius"/>
    </source>
</evidence>
<dbReference type="PANTHER" id="PTHR19346:SF4">
    <property type="entry name" value="SUGAR PHOSPHATE TRANSPORTER DOMAIN-CONTAINING PROTEIN"/>
    <property type="match status" value="1"/>
</dbReference>
<name>A0A9P0QM13_9ASCO</name>
<keyword evidence="1" id="KW-1133">Transmembrane helix</keyword>
<feature type="transmembrane region" description="Helical" evidence="1">
    <location>
        <begin position="61"/>
        <end position="86"/>
    </location>
</feature>
<organism evidence="2 3">
    <name type="scientific">[Candida] railenensis</name>
    <dbReference type="NCBI Taxonomy" id="45579"/>
    <lineage>
        <taxon>Eukaryota</taxon>
        <taxon>Fungi</taxon>
        <taxon>Dikarya</taxon>
        <taxon>Ascomycota</taxon>
        <taxon>Saccharomycotina</taxon>
        <taxon>Pichiomycetes</taxon>
        <taxon>Debaryomycetaceae</taxon>
        <taxon>Kurtzmaniella</taxon>
    </lineage>
</organism>
<reference evidence="2" key="1">
    <citation type="submission" date="2022-03" db="EMBL/GenBank/DDBJ databases">
        <authorList>
            <person name="Legras J.-L."/>
            <person name="Devillers H."/>
            <person name="Grondin C."/>
        </authorList>
    </citation>
    <scope>NUCLEOTIDE SEQUENCE</scope>
    <source>
        <strain evidence="2">CLIB 1423</strain>
    </source>
</reference>
<accession>A0A9P0QM13</accession>
<dbReference type="PANTHER" id="PTHR19346">
    <property type="entry name" value="SUGAR PHOSPHATE TRANSPORTER DOMAIN-CONTAINING PROTEIN"/>
    <property type="match status" value="1"/>
</dbReference>
<feature type="transmembrane region" description="Helical" evidence="1">
    <location>
        <begin position="450"/>
        <end position="471"/>
    </location>
</feature>
<feature type="transmembrane region" description="Helical" evidence="1">
    <location>
        <begin position="29"/>
        <end position="49"/>
    </location>
</feature>
<dbReference type="EMBL" id="CAKXYY010000002">
    <property type="protein sequence ID" value="CAH2350890.1"/>
    <property type="molecule type" value="Genomic_DNA"/>
</dbReference>
<protein>
    <recommendedName>
        <fullName evidence="4">EamA domain-containing protein</fullName>
    </recommendedName>
</protein>
<keyword evidence="1" id="KW-0472">Membrane</keyword>
<proteinExistence type="predicted"/>
<feature type="transmembrane region" description="Helical" evidence="1">
    <location>
        <begin position="352"/>
        <end position="374"/>
    </location>
</feature>
<evidence type="ECO:0000313" key="2">
    <source>
        <dbReference type="EMBL" id="CAH2350890.1"/>
    </source>
</evidence>
<evidence type="ECO:0000313" key="3">
    <source>
        <dbReference type="Proteomes" id="UP000837801"/>
    </source>
</evidence>
<evidence type="ECO:0008006" key="4">
    <source>
        <dbReference type="Google" id="ProtNLM"/>
    </source>
</evidence>
<feature type="transmembrane region" description="Helical" evidence="1">
    <location>
        <begin position="247"/>
        <end position="264"/>
    </location>
</feature>
<dbReference type="InterPro" id="IPR026505">
    <property type="entry name" value="Solute_c_fam_35_mem_F3/F4"/>
</dbReference>
<feature type="transmembrane region" description="Helical" evidence="1">
    <location>
        <begin position="214"/>
        <end position="235"/>
    </location>
</feature>
<feature type="transmembrane region" description="Helical" evidence="1">
    <location>
        <begin position="308"/>
        <end position="326"/>
    </location>
</feature>
<feature type="transmembrane region" description="Helical" evidence="1">
    <location>
        <begin position="271"/>
        <end position="288"/>
    </location>
</feature>
<keyword evidence="3" id="KW-1185">Reference proteome</keyword>
<keyword evidence="1" id="KW-0812">Transmembrane</keyword>
<dbReference type="SUPFAM" id="SSF103481">
    <property type="entry name" value="Multidrug resistance efflux transporter EmrE"/>
    <property type="match status" value="2"/>
</dbReference>
<sequence length="497" mass="55235">MAISVLTPDGGNLTVTESAAHAAASKKKIVAIVFLFILSLVTFVCQTEFTSAAYKYGFEEPIFLLLVTHGSWWTLWPLQIIIISVWRTIDKYNRDQDLVKQKEHSTTATAGTNGGAARYQRLDSHSQLLEDQQNELPVHASPPPTNYYSYFKRCIVKQLHNVYHTSILIFEANVNGDVRTENLNLLIDQNPRISNSDSVVDCVRSLWDTPSFQYIFIHGFLITLVLTVAGITWYAAMSMTYASDVTAIYNCSAFTAYAFAIPILKEHFSWLKVSSVIIAITGVFIVAYSDDGTSTAPGGQDEPAEYPYRFWGNLIILIGAVMYGYYEVLYKKYLCIGPHIAKAITPRRQMTFANFAMGFLGSFTVLVIGTSALVCEITGAHRFNLFNYGDKTGTIWKYIIGSIVSNLLFSGSFLSLMALTSPVLSSVSSLLTIFLIGIVEWVLFGTTLSFQQLLGDFFVIVGFVILTVASWNEISEGHDNDDVEAVSTYSMAMSFDE</sequence>
<feature type="transmembrane region" description="Helical" evidence="1">
    <location>
        <begin position="423"/>
        <end position="444"/>
    </location>
</feature>